<dbReference type="InterPro" id="IPR003439">
    <property type="entry name" value="ABC_transporter-like_ATP-bd"/>
</dbReference>
<evidence type="ECO:0000313" key="2">
    <source>
        <dbReference type="EMBL" id="TGD18267.1"/>
    </source>
</evidence>
<proteinExistence type="predicted"/>
<dbReference type="PANTHER" id="PTHR43394">
    <property type="entry name" value="ATP-DEPENDENT PERMEASE MDL1, MITOCHONDRIAL"/>
    <property type="match status" value="1"/>
</dbReference>
<dbReference type="Gene3D" id="3.40.50.300">
    <property type="entry name" value="P-loop containing nucleotide triphosphate hydrolases"/>
    <property type="match status" value="1"/>
</dbReference>
<keyword evidence="2" id="KW-0547">Nucleotide-binding</keyword>
<sequence length="176" mass="19756">MRPNEYFDLFKVVFQDFQVFDVTIGDNIAAAVKYNHEQMKNAISDQSLREWIAALPQHEDTLVGMYTENNLQPSGGQKQQIAIARANFKNGIYQILDEPSSKLDPIQEVAVFSKIAALSNKLPSLFITHRVGVVGLANTIIVLKKGKIVGVGTKEDLLRSSAYFRKIWDSQASLYH</sequence>
<dbReference type="Proteomes" id="UP000297348">
    <property type="component" value="Unassembled WGS sequence"/>
</dbReference>
<feature type="domain" description="ABC transporter" evidence="1">
    <location>
        <begin position="11"/>
        <end position="100"/>
    </location>
</feature>
<protein>
    <submittedName>
        <fullName evidence="2">ABC transporter ATP-binding protein</fullName>
    </submittedName>
</protein>
<comment type="caution">
    <text evidence="2">The sequence shown here is derived from an EMBL/GenBank/DDBJ whole genome shotgun (WGS) entry which is preliminary data.</text>
</comment>
<keyword evidence="3" id="KW-1185">Reference proteome</keyword>
<dbReference type="InterPro" id="IPR039421">
    <property type="entry name" value="Type_1_exporter"/>
</dbReference>
<dbReference type="OrthoDB" id="9802264at2"/>
<dbReference type="AlphaFoldDB" id="A0A4Z0J836"/>
<dbReference type="Pfam" id="PF00005">
    <property type="entry name" value="ABC_tran"/>
    <property type="match status" value="1"/>
</dbReference>
<gene>
    <name evidence="2" type="ORF">EGT51_08865</name>
</gene>
<evidence type="ECO:0000313" key="3">
    <source>
        <dbReference type="Proteomes" id="UP000297348"/>
    </source>
</evidence>
<name>A0A4Z0J836_9LACO</name>
<dbReference type="PANTHER" id="PTHR43394:SF1">
    <property type="entry name" value="ATP-BINDING CASSETTE SUB-FAMILY B MEMBER 10, MITOCHONDRIAL"/>
    <property type="match status" value="1"/>
</dbReference>
<keyword evidence="2" id="KW-0067">ATP-binding</keyword>
<organism evidence="2 3">
    <name type="scientific">Levilactobacillus suantsaiihabitans</name>
    <dbReference type="NCBI Taxonomy" id="2487722"/>
    <lineage>
        <taxon>Bacteria</taxon>
        <taxon>Bacillati</taxon>
        <taxon>Bacillota</taxon>
        <taxon>Bacilli</taxon>
        <taxon>Lactobacillales</taxon>
        <taxon>Lactobacillaceae</taxon>
        <taxon>Levilactobacillus</taxon>
    </lineage>
</organism>
<dbReference type="GO" id="GO:0005524">
    <property type="term" value="F:ATP binding"/>
    <property type="evidence" value="ECO:0007669"/>
    <property type="project" value="UniProtKB-KW"/>
</dbReference>
<dbReference type="GO" id="GO:0015421">
    <property type="term" value="F:ABC-type oligopeptide transporter activity"/>
    <property type="evidence" value="ECO:0007669"/>
    <property type="project" value="TreeGrafter"/>
</dbReference>
<accession>A0A4Z0J836</accession>
<dbReference type="SUPFAM" id="SSF52540">
    <property type="entry name" value="P-loop containing nucleoside triphosphate hydrolases"/>
    <property type="match status" value="1"/>
</dbReference>
<dbReference type="GO" id="GO:0016887">
    <property type="term" value="F:ATP hydrolysis activity"/>
    <property type="evidence" value="ECO:0007669"/>
    <property type="project" value="InterPro"/>
</dbReference>
<dbReference type="EMBL" id="RKLX01000014">
    <property type="protein sequence ID" value="TGD18267.1"/>
    <property type="molecule type" value="Genomic_DNA"/>
</dbReference>
<reference evidence="2 3" key="1">
    <citation type="submission" date="2018-10" db="EMBL/GenBank/DDBJ databases">
        <title>Lactobacillus sp. R7 and Lactobacillus sp. R19 isolated from fermented mustard green product of Taiwan.</title>
        <authorList>
            <person name="Lin S.-T."/>
        </authorList>
    </citation>
    <scope>NUCLEOTIDE SEQUENCE [LARGE SCALE GENOMIC DNA]</scope>
    <source>
        <strain evidence="2 3">BCRC 81129</strain>
    </source>
</reference>
<dbReference type="InterPro" id="IPR027417">
    <property type="entry name" value="P-loop_NTPase"/>
</dbReference>
<evidence type="ECO:0000259" key="1">
    <source>
        <dbReference type="Pfam" id="PF00005"/>
    </source>
</evidence>